<evidence type="ECO:0000313" key="2">
    <source>
        <dbReference type="EMBL" id="KAG8569352.1"/>
    </source>
</evidence>
<evidence type="ECO:0000256" key="1">
    <source>
        <dbReference type="SAM" id="MobiDB-lite"/>
    </source>
</evidence>
<reference evidence="2" key="1">
    <citation type="thesis" date="2020" institute="ProQuest LLC" country="789 East Eisenhower Parkway, Ann Arbor, MI, USA">
        <title>Comparative Genomics and Chromosome Evolution.</title>
        <authorList>
            <person name="Mudd A.B."/>
        </authorList>
    </citation>
    <scope>NUCLEOTIDE SEQUENCE</scope>
    <source>
        <strain evidence="2">237g6f4</strain>
        <tissue evidence="2">Blood</tissue>
    </source>
</reference>
<organism evidence="2 3">
    <name type="scientific">Engystomops pustulosus</name>
    <name type="common">Tungara frog</name>
    <name type="synonym">Physalaemus pustulosus</name>
    <dbReference type="NCBI Taxonomy" id="76066"/>
    <lineage>
        <taxon>Eukaryota</taxon>
        <taxon>Metazoa</taxon>
        <taxon>Chordata</taxon>
        <taxon>Craniata</taxon>
        <taxon>Vertebrata</taxon>
        <taxon>Euteleostomi</taxon>
        <taxon>Amphibia</taxon>
        <taxon>Batrachia</taxon>
        <taxon>Anura</taxon>
        <taxon>Neobatrachia</taxon>
        <taxon>Hyloidea</taxon>
        <taxon>Leptodactylidae</taxon>
        <taxon>Leiuperinae</taxon>
        <taxon>Engystomops</taxon>
    </lineage>
</organism>
<protein>
    <submittedName>
        <fullName evidence="2">Uncharacterized protein</fullName>
    </submittedName>
</protein>
<accession>A0AAV7B9W8</accession>
<comment type="caution">
    <text evidence="2">The sequence shown here is derived from an EMBL/GenBank/DDBJ whole genome shotgun (WGS) entry which is preliminary data.</text>
</comment>
<feature type="region of interest" description="Disordered" evidence="1">
    <location>
        <begin position="35"/>
        <end position="124"/>
    </location>
</feature>
<sequence>MYDTVAEIPVYSVVDKSRKRDVRVEDDVQYAEVEVVRRPQNKSQKKPPAPQQSETEYATINFNPENDHTRRNAPVNQYSSPLYFNPQENHTRKISPADQSRPAHRSRGQSKSTGKYNSVNGTLV</sequence>
<keyword evidence="3" id="KW-1185">Reference proteome</keyword>
<dbReference type="Proteomes" id="UP000824782">
    <property type="component" value="Unassembled WGS sequence"/>
</dbReference>
<dbReference type="AlphaFoldDB" id="A0AAV7B9W8"/>
<name>A0AAV7B9W8_ENGPU</name>
<dbReference type="EMBL" id="WNYA01000006">
    <property type="protein sequence ID" value="KAG8569352.1"/>
    <property type="molecule type" value="Genomic_DNA"/>
</dbReference>
<feature type="compositionally biased region" description="Polar residues" evidence="1">
    <location>
        <begin position="109"/>
        <end position="124"/>
    </location>
</feature>
<gene>
    <name evidence="2" type="ORF">GDO81_014379</name>
</gene>
<feature type="compositionally biased region" description="Polar residues" evidence="1">
    <location>
        <begin position="74"/>
        <end position="88"/>
    </location>
</feature>
<proteinExistence type="predicted"/>
<feature type="compositionally biased region" description="Polar residues" evidence="1">
    <location>
        <begin position="51"/>
        <end position="64"/>
    </location>
</feature>
<evidence type="ECO:0000313" key="3">
    <source>
        <dbReference type="Proteomes" id="UP000824782"/>
    </source>
</evidence>